<evidence type="ECO:0000256" key="2">
    <source>
        <dbReference type="ARBA" id="ARBA00022692"/>
    </source>
</evidence>
<dbReference type="Proteomes" id="UP001501323">
    <property type="component" value="Unassembled WGS sequence"/>
</dbReference>
<evidence type="ECO:0000256" key="3">
    <source>
        <dbReference type="ARBA" id="ARBA00022989"/>
    </source>
</evidence>
<feature type="transmembrane region" description="Helical" evidence="5">
    <location>
        <begin position="204"/>
        <end position="227"/>
    </location>
</feature>
<comment type="subcellular location">
    <subcellularLocation>
        <location evidence="1">Membrane</location>
        <topology evidence="1">Multi-pass membrane protein</topology>
    </subcellularLocation>
</comment>
<feature type="transmembrane region" description="Helical" evidence="5">
    <location>
        <begin position="296"/>
        <end position="314"/>
    </location>
</feature>
<evidence type="ECO:0000313" key="8">
    <source>
        <dbReference type="Proteomes" id="UP001501323"/>
    </source>
</evidence>
<feature type="transmembrane region" description="Helical" evidence="5">
    <location>
        <begin position="326"/>
        <end position="346"/>
    </location>
</feature>
<accession>A0ABP9E038</accession>
<proteinExistence type="predicted"/>
<feature type="transmembrane region" description="Helical" evidence="5">
    <location>
        <begin position="131"/>
        <end position="148"/>
    </location>
</feature>
<dbReference type="PANTHER" id="PTHR10846">
    <property type="entry name" value="SODIUM/POTASSIUM/CALCIUM EXCHANGER"/>
    <property type="match status" value="1"/>
</dbReference>
<dbReference type="Gene3D" id="1.20.1420.30">
    <property type="entry name" value="NCX, central ion-binding region"/>
    <property type="match status" value="1"/>
</dbReference>
<feature type="transmembrane region" description="Helical" evidence="5">
    <location>
        <begin position="239"/>
        <end position="262"/>
    </location>
</feature>
<gene>
    <name evidence="7" type="ORF">GCM10023332_08960</name>
</gene>
<dbReference type="EMBL" id="BAABJY010000001">
    <property type="protein sequence ID" value="GAA4859242.1"/>
    <property type="molecule type" value="Genomic_DNA"/>
</dbReference>
<keyword evidence="3 5" id="KW-1133">Transmembrane helix</keyword>
<keyword evidence="2 5" id="KW-0812">Transmembrane</keyword>
<evidence type="ECO:0000256" key="1">
    <source>
        <dbReference type="ARBA" id="ARBA00004141"/>
    </source>
</evidence>
<evidence type="ECO:0000259" key="6">
    <source>
        <dbReference type="Pfam" id="PF01699"/>
    </source>
</evidence>
<dbReference type="NCBIfam" id="TIGR00367">
    <property type="entry name" value="calcium/sodium antiporter"/>
    <property type="match status" value="1"/>
</dbReference>
<comment type="caution">
    <text evidence="7">The sequence shown here is derived from an EMBL/GenBank/DDBJ whole genome shotgun (WGS) entry which is preliminary data.</text>
</comment>
<dbReference type="InterPro" id="IPR004481">
    <property type="entry name" value="K/Na/Ca-exchanger"/>
</dbReference>
<evidence type="ECO:0000313" key="7">
    <source>
        <dbReference type="EMBL" id="GAA4859242.1"/>
    </source>
</evidence>
<dbReference type="Pfam" id="PF01699">
    <property type="entry name" value="Na_Ca_ex"/>
    <property type="match status" value="2"/>
</dbReference>
<dbReference type="InterPro" id="IPR044880">
    <property type="entry name" value="NCX_ion-bd_dom_sf"/>
</dbReference>
<keyword evidence="4 5" id="KW-0472">Membrane</keyword>
<sequence>MPGMTVLLLLAGFVLLVAGAEALVRAAVRLAGATGLSPLVIGLTVVAYGTSAPEFAASLGAALTGVPDLALGNVIGSNIANVLLILGATALAAPLVVSRQMVRLDVPIMVGVSLLAFALAADGRLGRGDGLLLLAGGVGYSVLLVWMGKRKPDDAVAPEVETTPVRWGRDIGLLLSGLAALVLGARWLVEGAVAVAGLFGMSELVIGLTVVAVGTSLPELATSILAAMRGQRDLAVGNIVGSCIFNLLLVLGATAAIAPGGIAVGGGVLGFDLPVMTAVALACLPIFFTGHEIARWEGALFLGYYIAYTAYLWLDSTHNAALPMYSLAMMAFVVPLTVVTLAIVTLRAWRHRRGRSGAAPVAGGLRDDG</sequence>
<evidence type="ECO:0000256" key="4">
    <source>
        <dbReference type="ARBA" id="ARBA00023136"/>
    </source>
</evidence>
<organism evidence="7 8">
    <name type="scientific">Luteimonas vadosa</name>
    <dbReference type="NCBI Taxonomy" id="1165507"/>
    <lineage>
        <taxon>Bacteria</taxon>
        <taxon>Pseudomonadati</taxon>
        <taxon>Pseudomonadota</taxon>
        <taxon>Gammaproteobacteria</taxon>
        <taxon>Lysobacterales</taxon>
        <taxon>Lysobacteraceae</taxon>
        <taxon>Luteimonas</taxon>
    </lineage>
</organism>
<evidence type="ECO:0000256" key="5">
    <source>
        <dbReference type="SAM" id="Phobius"/>
    </source>
</evidence>
<feature type="transmembrane region" description="Helical" evidence="5">
    <location>
        <begin position="104"/>
        <end position="125"/>
    </location>
</feature>
<dbReference type="InterPro" id="IPR004837">
    <property type="entry name" value="NaCa_Exmemb"/>
</dbReference>
<feature type="domain" description="Sodium/calcium exchanger membrane region" evidence="6">
    <location>
        <begin position="6"/>
        <end position="143"/>
    </location>
</feature>
<dbReference type="PANTHER" id="PTHR10846:SF8">
    <property type="entry name" value="INNER MEMBRANE PROTEIN YRBG"/>
    <property type="match status" value="1"/>
</dbReference>
<feature type="domain" description="Sodium/calcium exchanger membrane region" evidence="6">
    <location>
        <begin position="171"/>
        <end position="313"/>
    </location>
</feature>
<feature type="transmembrane region" description="Helical" evidence="5">
    <location>
        <begin position="171"/>
        <end position="189"/>
    </location>
</feature>
<protein>
    <submittedName>
        <fullName evidence="7">Calcium/sodium antiporter</fullName>
    </submittedName>
</protein>
<name>A0ABP9E038_9GAMM</name>
<feature type="transmembrane region" description="Helical" evidence="5">
    <location>
        <begin position="79"/>
        <end position="97"/>
    </location>
</feature>
<feature type="transmembrane region" description="Helical" evidence="5">
    <location>
        <begin position="268"/>
        <end position="289"/>
    </location>
</feature>
<keyword evidence="8" id="KW-1185">Reference proteome</keyword>
<reference evidence="8" key="1">
    <citation type="journal article" date="2019" name="Int. J. Syst. Evol. Microbiol.">
        <title>The Global Catalogue of Microorganisms (GCM) 10K type strain sequencing project: providing services to taxonomists for standard genome sequencing and annotation.</title>
        <authorList>
            <consortium name="The Broad Institute Genomics Platform"/>
            <consortium name="The Broad Institute Genome Sequencing Center for Infectious Disease"/>
            <person name="Wu L."/>
            <person name="Ma J."/>
        </authorList>
    </citation>
    <scope>NUCLEOTIDE SEQUENCE [LARGE SCALE GENOMIC DNA]</scope>
    <source>
        <strain evidence="8">JCM 18392</strain>
    </source>
</reference>